<dbReference type="PROSITE" id="PS00237">
    <property type="entry name" value="G_PROTEIN_RECEP_F1_1"/>
    <property type="match status" value="1"/>
</dbReference>
<feature type="transmembrane region" description="Helical" evidence="14">
    <location>
        <begin position="434"/>
        <end position="456"/>
    </location>
</feature>
<keyword evidence="9 12" id="KW-0675">Receptor</keyword>
<dbReference type="GO" id="GO:0004930">
    <property type="term" value="F:G protein-coupled receptor activity"/>
    <property type="evidence" value="ECO:0007669"/>
    <property type="project" value="UniProtKB-KW"/>
</dbReference>
<dbReference type="EMBL" id="JARO02004298">
    <property type="protein sequence ID" value="KPP68761.1"/>
    <property type="molecule type" value="Genomic_DNA"/>
</dbReference>
<dbReference type="Gene3D" id="1.20.1070.10">
    <property type="entry name" value="Rhodopsin 7-helix transmembrane proteins"/>
    <property type="match status" value="1"/>
</dbReference>
<dbReference type="AlphaFoldDB" id="A0A0N8JZA1"/>
<protein>
    <submittedName>
        <fullName evidence="16">G-protein coupled receptor 4-like</fullName>
    </submittedName>
</protein>
<feature type="transmembrane region" description="Helical" evidence="14">
    <location>
        <begin position="566"/>
        <end position="590"/>
    </location>
</feature>
<evidence type="ECO:0000256" key="10">
    <source>
        <dbReference type="ARBA" id="ARBA00023180"/>
    </source>
</evidence>
<keyword evidence="6 12" id="KW-0297">G-protein coupled receptor</keyword>
<feature type="domain" description="G-protein coupled receptors family 1 profile" evidence="15">
    <location>
        <begin position="335"/>
        <end position="588"/>
    </location>
</feature>
<feature type="transmembrane region" description="Helical" evidence="14">
    <location>
        <begin position="396"/>
        <end position="414"/>
    </location>
</feature>
<dbReference type="Pfam" id="PF00001">
    <property type="entry name" value="7tm_1"/>
    <property type="match status" value="1"/>
</dbReference>
<dbReference type="PANTHER" id="PTHR24234">
    <property type="entry name" value="LYSOPHOSPHATIDIC ACID RECEPTOR 5/SPHINGOSYLPHOSPHORYLCHOLINE RECEPTOR"/>
    <property type="match status" value="1"/>
</dbReference>
<keyword evidence="5 14" id="KW-1133">Transmembrane helix</keyword>
<dbReference type="SUPFAM" id="SSF81321">
    <property type="entry name" value="Family A G protein-coupled receptor-like"/>
    <property type="match status" value="1"/>
</dbReference>
<evidence type="ECO:0000256" key="11">
    <source>
        <dbReference type="ARBA" id="ARBA00023224"/>
    </source>
</evidence>
<proteinExistence type="inferred from homology"/>
<evidence type="ECO:0000256" key="7">
    <source>
        <dbReference type="ARBA" id="ARBA00023136"/>
    </source>
</evidence>
<comment type="similarity">
    <text evidence="2 12">Belongs to the G-protein coupled receptor 1 family.</text>
</comment>
<keyword evidence="11 12" id="KW-0807">Transducer</keyword>
<feature type="transmembrane region" description="Helical" evidence="14">
    <location>
        <begin position="483"/>
        <end position="504"/>
    </location>
</feature>
<keyword evidence="10" id="KW-0325">Glycoprotein</keyword>
<evidence type="ECO:0000256" key="8">
    <source>
        <dbReference type="ARBA" id="ARBA00023157"/>
    </source>
</evidence>
<evidence type="ECO:0000256" key="5">
    <source>
        <dbReference type="ARBA" id="ARBA00022989"/>
    </source>
</evidence>
<dbReference type="FunFam" id="1.20.1070.10:FF:000065">
    <property type="entry name" value="G-protein coupled receptor 4"/>
    <property type="match status" value="1"/>
</dbReference>
<dbReference type="GO" id="GO:0000082">
    <property type="term" value="P:G1/S transition of mitotic cell cycle"/>
    <property type="evidence" value="ECO:0007669"/>
    <property type="project" value="TreeGrafter"/>
</dbReference>
<evidence type="ECO:0000256" key="4">
    <source>
        <dbReference type="ARBA" id="ARBA00022692"/>
    </source>
</evidence>
<evidence type="ECO:0000256" key="13">
    <source>
        <dbReference type="SAM" id="MobiDB-lite"/>
    </source>
</evidence>
<keyword evidence="3" id="KW-1003">Cell membrane</keyword>
<evidence type="ECO:0000259" key="15">
    <source>
        <dbReference type="PROSITE" id="PS50262"/>
    </source>
</evidence>
<evidence type="ECO:0000256" key="14">
    <source>
        <dbReference type="SAM" id="Phobius"/>
    </source>
</evidence>
<organism evidence="16 17">
    <name type="scientific">Scleropages formosus</name>
    <name type="common">Asian bonytongue</name>
    <name type="synonym">Osteoglossum formosum</name>
    <dbReference type="NCBI Taxonomy" id="113540"/>
    <lineage>
        <taxon>Eukaryota</taxon>
        <taxon>Metazoa</taxon>
        <taxon>Chordata</taxon>
        <taxon>Craniata</taxon>
        <taxon>Vertebrata</taxon>
        <taxon>Euteleostomi</taxon>
        <taxon>Actinopterygii</taxon>
        <taxon>Neopterygii</taxon>
        <taxon>Teleostei</taxon>
        <taxon>Osteoglossocephala</taxon>
        <taxon>Osteoglossomorpha</taxon>
        <taxon>Osteoglossiformes</taxon>
        <taxon>Osteoglossidae</taxon>
        <taxon>Scleropages</taxon>
    </lineage>
</organism>
<gene>
    <name evidence="16" type="ORF">Z043_112540</name>
</gene>
<comment type="caution">
    <text evidence="16">The sequence shown here is derived from an EMBL/GenBank/DDBJ whole genome shotgun (WGS) entry which is preliminary data.</text>
</comment>
<feature type="region of interest" description="Disordered" evidence="13">
    <location>
        <begin position="136"/>
        <end position="160"/>
    </location>
</feature>
<comment type="subcellular location">
    <subcellularLocation>
        <location evidence="1">Cell membrane</location>
        <topology evidence="1">Multi-pass membrane protein</topology>
    </subcellularLocation>
</comment>
<dbReference type="GO" id="GO:0005886">
    <property type="term" value="C:plasma membrane"/>
    <property type="evidence" value="ECO:0007669"/>
    <property type="project" value="UniProtKB-SubCell"/>
</dbReference>
<dbReference type="PRINTS" id="PR00237">
    <property type="entry name" value="GPCRRHODOPSN"/>
</dbReference>
<dbReference type="PANTHER" id="PTHR24234:SF7">
    <property type="entry name" value="G-PROTEIN COUPLED RECEPTOR 132-RELATED"/>
    <property type="match status" value="1"/>
</dbReference>
<evidence type="ECO:0000256" key="1">
    <source>
        <dbReference type="ARBA" id="ARBA00004651"/>
    </source>
</evidence>
<evidence type="ECO:0000313" key="17">
    <source>
        <dbReference type="Proteomes" id="UP000034805"/>
    </source>
</evidence>
<evidence type="ECO:0000313" key="16">
    <source>
        <dbReference type="EMBL" id="KPP68761.1"/>
    </source>
</evidence>
<dbReference type="Proteomes" id="UP000034805">
    <property type="component" value="Unassembled WGS sequence"/>
</dbReference>
<name>A0A0N8JZA1_SCLFO</name>
<evidence type="ECO:0000256" key="6">
    <source>
        <dbReference type="ARBA" id="ARBA00023040"/>
    </source>
</evidence>
<accession>A0A0N8JZA1</accession>
<keyword evidence="4 12" id="KW-0812">Transmembrane</keyword>
<evidence type="ECO:0000256" key="9">
    <source>
        <dbReference type="ARBA" id="ARBA00023170"/>
    </source>
</evidence>
<feature type="region of interest" description="Disordered" evidence="13">
    <location>
        <begin position="201"/>
        <end position="221"/>
    </location>
</feature>
<feature type="transmembrane region" description="Helical" evidence="14">
    <location>
        <begin position="525"/>
        <end position="546"/>
    </location>
</feature>
<dbReference type="GO" id="GO:0010972">
    <property type="term" value="P:negative regulation of G2/M transition of mitotic cell cycle"/>
    <property type="evidence" value="ECO:0007669"/>
    <property type="project" value="TreeGrafter"/>
</dbReference>
<dbReference type="InterPro" id="IPR000276">
    <property type="entry name" value="GPCR_Rhodpsn"/>
</dbReference>
<dbReference type="PRINTS" id="PR01157">
    <property type="entry name" value="P2YPURNOCPTR"/>
</dbReference>
<reference evidence="16 17" key="1">
    <citation type="submission" date="2015-08" db="EMBL/GenBank/DDBJ databases">
        <title>The genome of the Asian arowana (Scleropages formosus).</title>
        <authorList>
            <person name="Tan M.H."/>
            <person name="Gan H.M."/>
            <person name="Croft L.J."/>
            <person name="Austin C.M."/>
        </authorList>
    </citation>
    <scope>NUCLEOTIDE SEQUENCE [LARGE SCALE GENOMIC DNA]</scope>
    <source>
        <strain evidence="16">Aro1</strain>
    </source>
</reference>
<dbReference type="PROSITE" id="PS50262">
    <property type="entry name" value="G_PROTEIN_RECEP_F1_2"/>
    <property type="match status" value="1"/>
</dbReference>
<sequence>MQTCVTVGWCTRTKTAYADFPKKFEAVFDHPLSACVISDHLLRIHQGNRSVAEEVEFAYHGEELTLDRFIETTVAVVNLAHERTPGRLPKAPAAFYLGEGPEPLKVRQKRLNLNERRHRFQDCLLLHCSVPGHFRSSCPVQPPREHHEDPQISRSHQSGQLTVPITVSWPGNQISTCTLVDYGTAGGFMDAGFARANGIPGQEAQASEAGPSEKPDDKESEDAISFLEVSKVLGYDFAVTYKPGHQMILSYTLSRLPNPEDNIAVEMETTVHAATFELIHFSTKKQNESKANTQRPAQTMNNHTVNKTCVDLSDSSSGDLLMTIYILAFVLGVITNLFTLGPIVQQVRSHNVLGVYLLSLAFSDLLYIFTMPVWIYYYHNHHHWNMSPWTCQLSGFFFYSNMYISIGLLCCISIDRCLTVSYPLQARTVRSSRYALIISAFVGLVVMTIHCLILIFDTSYPLDENKRCYEHYPMPLPVARFNLIRASLGFLCPLLVLAVCYWQIIRKVRHSEGVDQKAKQKVRRLSVAVIAIFSICFAPYHFLLTVRSLAAFYMPMKDYCHFEENLHFFFSCALAVSSLNSVMDPVLYVLSSDGVKKDIRLCLVRLRRGKLETKSFATNHVQLISSS</sequence>
<keyword evidence="8" id="KW-1015">Disulfide bond</keyword>
<evidence type="ECO:0000256" key="3">
    <source>
        <dbReference type="ARBA" id="ARBA00022475"/>
    </source>
</evidence>
<feature type="transmembrane region" description="Helical" evidence="14">
    <location>
        <begin position="320"/>
        <end position="341"/>
    </location>
</feature>
<dbReference type="InterPro" id="IPR017452">
    <property type="entry name" value="GPCR_Rhodpsn_7TM"/>
</dbReference>
<keyword evidence="7 14" id="KW-0472">Membrane</keyword>
<evidence type="ECO:0000256" key="2">
    <source>
        <dbReference type="ARBA" id="ARBA00010663"/>
    </source>
</evidence>
<feature type="transmembrane region" description="Helical" evidence="14">
    <location>
        <begin position="353"/>
        <end position="376"/>
    </location>
</feature>
<evidence type="ECO:0000256" key="12">
    <source>
        <dbReference type="RuleBase" id="RU000688"/>
    </source>
</evidence>